<name>A0A8F3IUQ5_9LACT</name>
<feature type="region of interest" description="Disordered" evidence="6">
    <location>
        <begin position="466"/>
        <end position="557"/>
    </location>
</feature>
<geneLocation type="plasmid" evidence="7">
    <name>pAv-optrA</name>
</geneLocation>
<organism evidence="7">
    <name type="scientific">Aerococcus viridans</name>
    <dbReference type="NCBI Taxonomy" id="1377"/>
    <lineage>
        <taxon>Bacteria</taxon>
        <taxon>Bacillati</taxon>
        <taxon>Bacillota</taxon>
        <taxon>Bacilli</taxon>
        <taxon>Lactobacillales</taxon>
        <taxon>Aerococcaceae</taxon>
        <taxon>Aerococcus</taxon>
    </lineage>
</organism>
<evidence type="ECO:0000256" key="2">
    <source>
        <dbReference type="ARBA" id="ARBA00022475"/>
    </source>
</evidence>
<dbReference type="GO" id="GO:0005886">
    <property type="term" value="C:plasma membrane"/>
    <property type="evidence" value="ECO:0007669"/>
    <property type="project" value="UniProtKB-SubCell"/>
</dbReference>
<keyword evidence="5" id="KW-0472">Membrane</keyword>
<evidence type="ECO:0000256" key="5">
    <source>
        <dbReference type="ARBA" id="ARBA00023136"/>
    </source>
</evidence>
<dbReference type="InterPro" id="IPR003688">
    <property type="entry name" value="TraG/VirD4"/>
</dbReference>
<dbReference type="InterPro" id="IPR051539">
    <property type="entry name" value="T4SS-coupling_protein"/>
</dbReference>
<feature type="compositionally biased region" description="Low complexity" evidence="6">
    <location>
        <begin position="372"/>
        <end position="391"/>
    </location>
</feature>
<proteinExistence type="predicted"/>
<evidence type="ECO:0000256" key="3">
    <source>
        <dbReference type="ARBA" id="ARBA00022692"/>
    </source>
</evidence>
<dbReference type="AlphaFoldDB" id="A0A8F3IUQ5"/>
<dbReference type="CDD" id="cd01127">
    <property type="entry name" value="TrwB_TraG_TraD_VirD4"/>
    <property type="match status" value="1"/>
</dbReference>
<dbReference type="EMBL" id="MW364930">
    <property type="protein sequence ID" value="QWY91690.1"/>
    <property type="molecule type" value="Genomic_DNA"/>
</dbReference>
<feature type="compositionally biased region" description="Basic and acidic residues" evidence="6">
    <location>
        <begin position="483"/>
        <end position="498"/>
    </location>
</feature>
<evidence type="ECO:0000256" key="6">
    <source>
        <dbReference type="SAM" id="MobiDB-lite"/>
    </source>
</evidence>
<comment type="subcellular location">
    <subcellularLocation>
        <location evidence="1">Cell membrane</location>
        <topology evidence="1">Multi-pass membrane protein</topology>
    </subcellularLocation>
</comment>
<feature type="compositionally biased region" description="Acidic residues" evidence="6">
    <location>
        <begin position="534"/>
        <end position="543"/>
    </location>
</feature>
<keyword evidence="7" id="KW-0614">Plasmid</keyword>
<sequence>MTGTILGRLKDNYIIQPTESKPNRNIMVVGGPGSYKTQGFVITNVLNETENSIVVTDPKGEVYENTADFKMRQGYKVHVINFAKMMYSSRYNPIDYVRSDIEATNVATKIVDSSNKDGKKDVWYFSQRSLLSALILYVKLELHPENRNMSGIVNFLQTHGEADSDEEESALDKAFLALPIEHPARKLYELGYKKARGDMKGSIITSLLTTISDYINQTVGDFTNFSDFHLQDIGKKKTMLYVIIPVMDSSWEGLTNIFFSQLFDQLYELASNNHAKLPVPVNFILDEFVNLGKFTNYEEFLATCRGYGIGVATIIQTLTQLQDKYNKEKAESILGNCSIQICMNAANNTTAKYFSDLLGKATVKVETENRSSSKNSKQDGSSTSQSENESYSARDLMTAGEVKSMADDTELIIFANKAPIRAKKAYQFELFPAPENLLNQNEYEYQTDPAQIEAFEKTVKEYEEKYGKQKEVEQVDTPTQQEPKQENTDKETETKQLEEQIALESLISDNAIENDATEEEEKDDNIQDSTETAQENESEENVDEALNNIMSGMFDDE</sequence>
<dbReference type="PANTHER" id="PTHR37937:SF1">
    <property type="entry name" value="CONJUGATIVE TRANSFER: DNA TRANSPORT"/>
    <property type="match status" value="1"/>
</dbReference>
<gene>
    <name evidence="7" type="primary">traG</name>
</gene>
<protein>
    <submittedName>
        <fullName evidence="7">Type IV secretory system conjugative DNA transfer</fullName>
    </submittedName>
</protein>
<keyword evidence="4" id="KW-1133">Transmembrane helix</keyword>
<keyword evidence="3" id="KW-0812">Transmembrane</keyword>
<dbReference type="RefSeq" id="WP_218673662.1">
    <property type="nucleotide sequence ID" value="NZ_MW364930.1"/>
</dbReference>
<dbReference type="PANTHER" id="PTHR37937">
    <property type="entry name" value="CONJUGATIVE TRANSFER: DNA TRANSPORT"/>
    <property type="match status" value="1"/>
</dbReference>
<evidence type="ECO:0000313" key="7">
    <source>
        <dbReference type="EMBL" id="QWY91690.1"/>
    </source>
</evidence>
<accession>A0A8F3IUQ5</accession>
<dbReference type="Pfam" id="PF02534">
    <property type="entry name" value="T4SS-DNA_transf"/>
    <property type="match status" value="1"/>
</dbReference>
<feature type="region of interest" description="Disordered" evidence="6">
    <location>
        <begin position="365"/>
        <end position="394"/>
    </location>
</feature>
<reference evidence="7" key="1">
    <citation type="submission" date="2020-12" db="EMBL/GenBank/DDBJ databases">
        <authorList>
            <person name="Brenciani A."/>
            <person name="Morroni G."/>
            <person name="Fioriti S."/>
            <person name="Coccitto S.N."/>
            <person name="Cinthi M."/>
            <person name="Giovanetti E."/>
        </authorList>
    </citation>
    <scope>NUCLEOTIDE SEQUENCE</scope>
    <source>
        <plasmid evidence="7">pAv-optrA</plasmid>
    </source>
</reference>
<evidence type="ECO:0000256" key="1">
    <source>
        <dbReference type="ARBA" id="ARBA00004651"/>
    </source>
</evidence>
<dbReference type="NCBIfam" id="NF045973">
    <property type="entry name" value="conju_CD1115"/>
    <property type="match status" value="1"/>
</dbReference>
<evidence type="ECO:0000256" key="4">
    <source>
        <dbReference type="ARBA" id="ARBA00022989"/>
    </source>
</evidence>
<keyword evidence="2" id="KW-1003">Cell membrane</keyword>